<comment type="caution">
    <text evidence="2">The sequence shown here is derived from an EMBL/GenBank/DDBJ whole genome shotgun (WGS) entry which is preliminary data.</text>
</comment>
<protein>
    <submittedName>
        <fullName evidence="2">Uncharacterized protein</fullName>
    </submittedName>
</protein>
<keyword evidence="1" id="KW-0812">Transmembrane</keyword>
<organism evidence="2 3">
    <name type="scientific">Cuscuta epithymum</name>
    <dbReference type="NCBI Taxonomy" id="186058"/>
    <lineage>
        <taxon>Eukaryota</taxon>
        <taxon>Viridiplantae</taxon>
        <taxon>Streptophyta</taxon>
        <taxon>Embryophyta</taxon>
        <taxon>Tracheophyta</taxon>
        <taxon>Spermatophyta</taxon>
        <taxon>Magnoliopsida</taxon>
        <taxon>eudicotyledons</taxon>
        <taxon>Gunneridae</taxon>
        <taxon>Pentapetalae</taxon>
        <taxon>asterids</taxon>
        <taxon>lamiids</taxon>
        <taxon>Solanales</taxon>
        <taxon>Convolvulaceae</taxon>
        <taxon>Cuscuteae</taxon>
        <taxon>Cuscuta</taxon>
        <taxon>Cuscuta subgen. Cuscuta</taxon>
    </lineage>
</organism>
<dbReference type="AlphaFoldDB" id="A0AAV0F197"/>
<keyword evidence="1" id="KW-0472">Membrane</keyword>
<name>A0AAV0F197_9ASTE</name>
<accession>A0AAV0F197</accession>
<reference evidence="2" key="1">
    <citation type="submission" date="2022-07" db="EMBL/GenBank/DDBJ databases">
        <authorList>
            <person name="Macas J."/>
            <person name="Novak P."/>
            <person name="Neumann P."/>
        </authorList>
    </citation>
    <scope>NUCLEOTIDE SEQUENCE</scope>
</reference>
<gene>
    <name evidence="2" type="ORF">CEPIT_LOCUS29708</name>
</gene>
<feature type="transmembrane region" description="Helical" evidence="1">
    <location>
        <begin position="20"/>
        <end position="41"/>
    </location>
</feature>
<dbReference type="EMBL" id="CAMAPF010000955">
    <property type="protein sequence ID" value="CAH9129260.1"/>
    <property type="molecule type" value="Genomic_DNA"/>
</dbReference>
<keyword evidence="3" id="KW-1185">Reference proteome</keyword>
<evidence type="ECO:0000313" key="3">
    <source>
        <dbReference type="Proteomes" id="UP001152523"/>
    </source>
</evidence>
<proteinExistence type="predicted"/>
<dbReference type="Proteomes" id="UP001152523">
    <property type="component" value="Unassembled WGS sequence"/>
</dbReference>
<sequence length="79" mass="8611">MSSLATKNSSLKVLLVFPVHSILHFVYVISCAFADIGKILVDEMTFRSSKVDDGSKIMLIPPEVLQFSLAARKSAALLT</sequence>
<keyword evidence="1" id="KW-1133">Transmembrane helix</keyword>
<evidence type="ECO:0000313" key="2">
    <source>
        <dbReference type="EMBL" id="CAH9129260.1"/>
    </source>
</evidence>
<evidence type="ECO:0000256" key="1">
    <source>
        <dbReference type="SAM" id="Phobius"/>
    </source>
</evidence>